<gene>
    <name evidence="1" type="ORF">HETIRDRAFT_323641</name>
</gene>
<sequence length="144" mass="16116">MMIESNSFSIDRHLLPDSSVDSRSLKRFVPFRSVSSHFCCSGKMSVFIHLRPCPFPFTESHIQPESHTSCHQYSSHVNLIFCLSSFTVCFSSKTPRCTCPIPDPEAPAQFAYGPPTQVRTVPQPAVQICLCVSCHSSQHIPRDT</sequence>
<accession>W4K052</accession>
<protein>
    <submittedName>
        <fullName evidence="1">Uncharacterized protein</fullName>
    </submittedName>
</protein>
<dbReference type="RefSeq" id="XP_009549429.1">
    <property type="nucleotide sequence ID" value="XM_009551134.1"/>
</dbReference>
<dbReference type="KEGG" id="hir:HETIRDRAFT_323641"/>
<name>W4K052_HETIT</name>
<dbReference type="EMBL" id="KI925461">
    <property type="protein sequence ID" value="ETW79172.1"/>
    <property type="molecule type" value="Genomic_DNA"/>
</dbReference>
<keyword evidence="2" id="KW-1185">Reference proteome</keyword>
<dbReference type="InParanoid" id="W4K052"/>
<dbReference type="AlphaFoldDB" id="W4K052"/>
<dbReference type="GeneID" id="20670983"/>
<dbReference type="HOGENOM" id="CLU_1796726_0_0_1"/>
<evidence type="ECO:0000313" key="2">
    <source>
        <dbReference type="Proteomes" id="UP000030671"/>
    </source>
</evidence>
<proteinExistence type="predicted"/>
<reference evidence="1 2" key="1">
    <citation type="journal article" date="2012" name="New Phytol.">
        <title>Insight into trade-off between wood decay and parasitism from the genome of a fungal forest pathogen.</title>
        <authorList>
            <person name="Olson A."/>
            <person name="Aerts A."/>
            <person name="Asiegbu F."/>
            <person name="Belbahri L."/>
            <person name="Bouzid O."/>
            <person name="Broberg A."/>
            <person name="Canback B."/>
            <person name="Coutinho P.M."/>
            <person name="Cullen D."/>
            <person name="Dalman K."/>
            <person name="Deflorio G."/>
            <person name="van Diepen L.T."/>
            <person name="Dunand C."/>
            <person name="Duplessis S."/>
            <person name="Durling M."/>
            <person name="Gonthier P."/>
            <person name="Grimwood J."/>
            <person name="Fossdal C.G."/>
            <person name="Hansson D."/>
            <person name="Henrissat B."/>
            <person name="Hietala A."/>
            <person name="Himmelstrand K."/>
            <person name="Hoffmeister D."/>
            <person name="Hogberg N."/>
            <person name="James T.Y."/>
            <person name="Karlsson M."/>
            <person name="Kohler A."/>
            <person name="Kues U."/>
            <person name="Lee Y.H."/>
            <person name="Lin Y.C."/>
            <person name="Lind M."/>
            <person name="Lindquist E."/>
            <person name="Lombard V."/>
            <person name="Lucas S."/>
            <person name="Lunden K."/>
            <person name="Morin E."/>
            <person name="Murat C."/>
            <person name="Park J."/>
            <person name="Raffaello T."/>
            <person name="Rouze P."/>
            <person name="Salamov A."/>
            <person name="Schmutz J."/>
            <person name="Solheim H."/>
            <person name="Stahlberg J."/>
            <person name="Velez H."/>
            <person name="de Vries R.P."/>
            <person name="Wiebenga A."/>
            <person name="Woodward S."/>
            <person name="Yakovlev I."/>
            <person name="Garbelotto M."/>
            <person name="Martin F."/>
            <person name="Grigoriev I.V."/>
            <person name="Stenlid J."/>
        </authorList>
    </citation>
    <scope>NUCLEOTIDE SEQUENCE [LARGE SCALE GENOMIC DNA]</scope>
    <source>
        <strain evidence="1 2">TC 32-1</strain>
    </source>
</reference>
<evidence type="ECO:0000313" key="1">
    <source>
        <dbReference type="EMBL" id="ETW79172.1"/>
    </source>
</evidence>
<organism evidence="1 2">
    <name type="scientific">Heterobasidion irregulare (strain TC 32-1)</name>
    <dbReference type="NCBI Taxonomy" id="747525"/>
    <lineage>
        <taxon>Eukaryota</taxon>
        <taxon>Fungi</taxon>
        <taxon>Dikarya</taxon>
        <taxon>Basidiomycota</taxon>
        <taxon>Agaricomycotina</taxon>
        <taxon>Agaricomycetes</taxon>
        <taxon>Russulales</taxon>
        <taxon>Bondarzewiaceae</taxon>
        <taxon>Heterobasidion</taxon>
        <taxon>Heterobasidion annosum species complex</taxon>
    </lineage>
</organism>
<dbReference type="Proteomes" id="UP000030671">
    <property type="component" value="Unassembled WGS sequence"/>
</dbReference>